<protein>
    <submittedName>
        <fullName evidence="1">Uncharacterized protein</fullName>
    </submittedName>
</protein>
<evidence type="ECO:0000313" key="2">
    <source>
        <dbReference type="Proteomes" id="UP000712600"/>
    </source>
</evidence>
<name>A0A8S9N3Z8_BRACR</name>
<gene>
    <name evidence="1" type="ORF">F2Q69_00055229</name>
</gene>
<reference evidence="1" key="1">
    <citation type="submission" date="2019-12" db="EMBL/GenBank/DDBJ databases">
        <title>Genome sequencing and annotation of Brassica cretica.</title>
        <authorList>
            <person name="Studholme D.J."/>
            <person name="Sarris P."/>
        </authorList>
    </citation>
    <scope>NUCLEOTIDE SEQUENCE</scope>
    <source>
        <strain evidence="1">PFS-109/04</strain>
        <tissue evidence="1">Leaf</tissue>
    </source>
</reference>
<dbReference type="AlphaFoldDB" id="A0A8S9N3Z8"/>
<proteinExistence type="predicted"/>
<dbReference type="Proteomes" id="UP000712600">
    <property type="component" value="Unassembled WGS sequence"/>
</dbReference>
<evidence type="ECO:0000313" key="1">
    <source>
        <dbReference type="EMBL" id="KAF3489983.1"/>
    </source>
</evidence>
<accession>A0A8S9N3Z8</accession>
<comment type="caution">
    <text evidence="1">The sequence shown here is derived from an EMBL/GenBank/DDBJ whole genome shotgun (WGS) entry which is preliminary data.</text>
</comment>
<dbReference type="EMBL" id="QGKX02002183">
    <property type="protein sequence ID" value="KAF3489983.1"/>
    <property type="molecule type" value="Genomic_DNA"/>
</dbReference>
<organism evidence="1 2">
    <name type="scientific">Brassica cretica</name>
    <name type="common">Mustard</name>
    <dbReference type="NCBI Taxonomy" id="69181"/>
    <lineage>
        <taxon>Eukaryota</taxon>
        <taxon>Viridiplantae</taxon>
        <taxon>Streptophyta</taxon>
        <taxon>Embryophyta</taxon>
        <taxon>Tracheophyta</taxon>
        <taxon>Spermatophyta</taxon>
        <taxon>Magnoliopsida</taxon>
        <taxon>eudicotyledons</taxon>
        <taxon>Gunneridae</taxon>
        <taxon>Pentapetalae</taxon>
        <taxon>rosids</taxon>
        <taxon>malvids</taxon>
        <taxon>Brassicales</taxon>
        <taxon>Brassicaceae</taxon>
        <taxon>Brassiceae</taxon>
        <taxon>Brassica</taxon>
    </lineage>
</organism>
<sequence>MRVLCDGSKRNRDLLSQFGDSVVNPLHPLSTLLLSIKITGKSNQNLTMWGSRPSMQRMEISRRVVGGTPSSSSWRRVVFCLKTCNLNP</sequence>